<proteinExistence type="predicted"/>
<keyword evidence="2" id="KW-1185">Reference proteome</keyword>
<reference evidence="1 2" key="1">
    <citation type="submission" date="2016-10" db="EMBL/GenBank/DDBJ databases">
        <authorList>
            <person name="de Groot N.N."/>
        </authorList>
    </citation>
    <scope>NUCLEOTIDE SEQUENCE [LARGE SCALE GENOMIC DNA]</scope>
    <source>
        <strain evidence="1 2">BH539</strain>
    </source>
</reference>
<dbReference type="NCBIfam" id="TIGR02444">
    <property type="entry name" value="TIGR02444 family protein"/>
    <property type="match status" value="1"/>
</dbReference>
<dbReference type="AlphaFoldDB" id="A0A1G7T9W7"/>
<sequence>MSMDSTELRRHLRGPIDDEATPAWRRSLWDFALAFYARPGIEAACLQLQDGAGLDVNALLWACWLDTHGLTPEEALADADHPLWGEVRAWQEQVTSPLRRQRRALKVQALANPAIAELRETIKQAELLAEREALTQLEALASTGQGIRPLTQADPHLARRLSTWLAAPTFSNLRALHILKARLDPPSPSD</sequence>
<gene>
    <name evidence="1" type="ORF">SAMN05216571_10992</name>
</gene>
<evidence type="ECO:0000313" key="2">
    <source>
        <dbReference type="Proteomes" id="UP000198641"/>
    </source>
</evidence>
<name>A0A1G7T9W7_9GAMM</name>
<dbReference type="Pfam" id="PF09523">
    <property type="entry name" value="DUF2390"/>
    <property type="match status" value="1"/>
</dbReference>
<dbReference type="OrthoDB" id="5795846at2"/>
<dbReference type="Proteomes" id="UP000198641">
    <property type="component" value="Unassembled WGS sequence"/>
</dbReference>
<organism evidence="1 2">
    <name type="scientific">Onishia taeanensis</name>
    <dbReference type="NCBI Taxonomy" id="284577"/>
    <lineage>
        <taxon>Bacteria</taxon>
        <taxon>Pseudomonadati</taxon>
        <taxon>Pseudomonadota</taxon>
        <taxon>Gammaproteobacteria</taxon>
        <taxon>Oceanospirillales</taxon>
        <taxon>Halomonadaceae</taxon>
        <taxon>Onishia</taxon>
    </lineage>
</organism>
<evidence type="ECO:0000313" key="1">
    <source>
        <dbReference type="EMBL" id="SDG31882.1"/>
    </source>
</evidence>
<dbReference type="RefSeq" id="WP_092526550.1">
    <property type="nucleotide sequence ID" value="NZ_FNCI01000009.1"/>
</dbReference>
<dbReference type="STRING" id="284577.SAMN05216571_10992"/>
<protein>
    <submittedName>
        <fullName evidence="1">TIGR02444 family protein</fullName>
    </submittedName>
</protein>
<dbReference type="EMBL" id="FNCI01000009">
    <property type="protein sequence ID" value="SDG31882.1"/>
    <property type="molecule type" value="Genomic_DNA"/>
</dbReference>
<accession>A0A1G7T9W7</accession>
<dbReference type="InterPro" id="IPR012659">
    <property type="entry name" value="CHP02444"/>
</dbReference>